<feature type="compositionally biased region" description="Basic and acidic residues" evidence="2">
    <location>
        <begin position="330"/>
        <end position="342"/>
    </location>
</feature>
<keyword evidence="1" id="KW-0175">Coiled coil</keyword>
<dbReference type="Gene3D" id="3.80.10.10">
    <property type="entry name" value="Ribonuclease Inhibitor"/>
    <property type="match status" value="1"/>
</dbReference>
<dbReference type="Proteomes" id="UP000266841">
    <property type="component" value="Unassembled WGS sequence"/>
</dbReference>
<dbReference type="AlphaFoldDB" id="K0SMS8"/>
<keyword evidence="4" id="KW-1185">Reference proteome</keyword>
<accession>K0SMS8</accession>
<feature type="non-terminal residue" evidence="3">
    <location>
        <position position="1"/>
    </location>
</feature>
<dbReference type="EMBL" id="AGNL01022372">
    <property type="protein sequence ID" value="EJK59762.1"/>
    <property type="molecule type" value="Genomic_DNA"/>
</dbReference>
<feature type="region of interest" description="Disordered" evidence="2">
    <location>
        <begin position="209"/>
        <end position="385"/>
    </location>
</feature>
<dbReference type="InterPro" id="IPR032675">
    <property type="entry name" value="LRR_dom_sf"/>
</dbReference>
<evidence type="ECO:0000256" key="1">
    <source>
        <dbReference type="SAM" id="Coils"/>
    </source>
</evidence>
<comment type="caution">
    <text evidence="3">The sequence shown here is derived from an EMBL/GenBank/DDBJ whole genome shotgun (WGS) entry which is preliminary data.</text>
</comment>
<reference evidence="3 4" key="1">
    <citation type="journal article" date="2012" name="Genome Biol.">
        <title>Genome and low-iron response of an oceanic diatom adapted to chronic iron limitation.</title>
        <authorList>
            <person name="Lommer M."/>
            <person name="Specht M."/>
            <person name="Roy A.S."/>
            <person name="Kraemer L."/>
            <person name="Andreson R."/>
            <person name="Gutowska M.A."/>
            <person name="Wolf J."/>
            <person name="Bergner S.V."/>
            <person name="Schilhabel M.B."/>
            <person name="Klostermeier U.C."/>
            <person name="Beiko R.G."/>
            <person name="Rosenstiel P."/>
            <person name="Hippler M."/>
            <person name="Laroche J."/>
        </authorList>
    </citation>
    <scope>NUCLEOTIDE SEQUENCE [LARGE SCALE GENOMIC DNA]</scope>
    <source>
        <strain evidence="3 4">CCMP1005</strain>
    </source>
</reference>
<proteinExistence type="predicted"/>
<sequence length="594" mass="66070">VLNFGGNGLSGIGEVAAALATNTQLEELWIHDNKLNDRDAELIAQALKQNTNLQGLDLDGYNVTPNNFIHGFEKIRTAIYDPSSLNAMESCNHTCWVDCVEENDPNYVGGNEDGMTPEQRRRRKLYELLSARHEEGSNARHLNTELGEGAFTTRLVPRVLGCIEQWSVDRSTGTPPPLSLYFELMKSWKMPELLEHGKLRRVSPLLRSRTRVRHPTSSIRAVLRTRRTPARHSPRRSKANAAGSLFDDLRREEAPPSTGGCRTRRLRAGDACAADAPPRPASEGPVSDSSAAPVPKTTPHNALPGPRGPAFDARATNSPRRADGLGGHSPRPDESADRESKRPPKTRKPPSQDLWAPTKLQLASPENKEQGPGQTTDVTDDSQGRLGAVLGRRFIRIHSKGKMDDDLSDAKWRRVRAPDPRGGVTTRTLDDIHSVLEEHARQIETLVAANKVLEGRNAALEEKCKALDRKSESLERACLLKRDVDWTYSAPDVPRSHWIEQGHDEEYAANVEGCLERIKGDVGDIRDGDEYYYCGCLGYEDQLAIMHDDALLPHFKELTDAIQLSNRIGQIDIDNMEMCPSALRILFSRANWRG</sequence>
<protein>
    <submittedName>
        <fullName evidence="3">Uncharacterized protein</fullName>
    </submittedName>
</protein>
<evidence type="ECO:0000313" key="3">
    <source>
        <dbReference type="EMBL" id="EJK59762.1"/>
    </source>
</evidence>
<gene>
    <name evidence="3" type="ORF">THAOC_19977</name>
</gene>
<feature type="coiled-coil region" evidence="1">
    <location>
        <begin position="436"/>
        <end position="477"/>
    </location>
</feature>
<dbReference type="SUPFAM" id="SSF52047">
    <property type="entry name" value="RNI-like"/>
    <property type="match status" value="1"/>
</dbReference>
<evidence type="ECO:0000256" key="2">
    <source>
        <dbReference type="SAM" id="MobiDB-lite"/>
    </source>
</evidence>
<organism evidence="3 4">
    <name type="scientific">Thalassiosira oceanica</name>
    <name type="common">Marine diatom</name>
    <dbReference type="NCBI Taxonomy" id="159749"/>
    <lineage>
        <taxon>Eukaryota</taxon>
        <taxon>Sar</taxon>
        <taxon>Stramenopiles</taxon>
        <taxon>Ochrophyta</taxon>
        <taxon>Bacillariophyta</taxon>
        <taxon>Coscinodiscophyceae</taxon>
        <taxon>Thalassiosirophycidae</taxon>
        <taxon>Thalassiosirales</taxon>
        <taxon>Thalassiosiraceae</taxon>
        <taxon>Thalassiosira</taxon>
    </lineage>
</organism>
<dbReference type="SMART" id="SM00368">
    <property type="entry name" value="LRR_RI"/>
    <property type="match status" value="1"/>
</dbReference>
<dbReference type="OrthoDB" id="6500038at2759"/>
<feature type="compositionally biased region" description="Basic residues" evidence="2">
    <location>
        <begin position="223"/>
        <end position="238"/>
    </location>
</feature>
<name>K0SMS8_THAOC</name>
<evidence type="ECO:0000313" key="4">
    <source>
        <dbReference type="Proteomes" id="UP000266841"/>
    </source>
</evidence>